<reference evidence="1" key="1">
    <citation type="submission" date="2019-02" db="EMBL/GenBank/DDBJ databases">
        <authorList>
            <person name="Gruber-Vodicka R. H."/>
            <person name="Seah K. B. B."/>
        </authorList>
    </citation>
    <scope>NUCLEOTIDE SEQUENCE</scope>
    <source>
        <strain evidence="1">BECK_BZ15</strain>
    </source>
</reference>
<sequence length="56" mass="6575">MQEISPCKKRFISCFPPQKNRRFPVRTGQVGPDFGRTRQPRHDLLISRSGCKKIKF</sequence>
<name>A0A450RWR4_9GAMM</name>
<dbReference type="EMBL" id="CAADEW010000004">
    <property type="protein sequence ID" value="VFJ43528.1"/>
    <property type="molecule type" value="Genomic_DNA"/>
</dbReference>
<accession>A0A450RWR4</accession>
<evidence type="ECO:0000313" key="1">
    <source>
        <dbReference type="EMBL" id="VFJ43528.1"/>
    </source>
</evidence>
<dbReference type="AlphaFoldDB" id="A0A450RWR4"/>
<protein>
    <submittedName>
        <fullName evidence="1">Uncharacterized protein</fullName>
    </submittedName>
</protein>
<organism evidence="1">
    <name type="scientific">Candidatus Kentrum sp. FW</name>
    <dbReference type="NCBI Taxonomy" id="2126338"/>
    <lineage>
        <taxon>Bacteria</taxon>
        <taxon>Pseudomonadati</taxon>
        <taxon>Pseudomonadota</taxon>
        <taxon>Gammaproteobacteria</taxon>
        <taxon>Candidatus Kentrum</taxon>
    </lineage>
</organism>
<proteinExistence type="predicted"/>
<gene>
    <name evidence="1" type="ORF">BECKFW1821A_GA0114235_100470</name>
</gene>